<dbReference type="RefSeq" id="WP_137435316.1">
    <property type="nucleotide sequence ID" value="NZ_JANRHC010000001.1"/>
</dbReference>
<keyword evidence="1" id="KW-1133">Transmembrane helix</keyword>
<dbReference type="AlphaFoldDB" id="A0A4U6R2F4"/>
<feature type="transmembrane region" description="Helical" evidence="1">
    <location>
        <begin position="61"/>
        <end position="82"/>
    </location>
</feature>
<dbReference type="EMBL" id="SZYH01000001">
    <property type="protein sequence ID" value="TKV67904.1"/>
    <property type="molecule type" value="Genomic_DNA"/>
</dbReference>
<keyword evidence="1" id="KW-0812">Transmembrane</keyword>
<name>A0A4U6R2F4_9GAMM</name>
<feature type="transmembrane region" description="Helical" evidence="1">
    <location>
        <begin position="102"/>
        <end position="124"/>
    </location>
</feature>
<evidence type="ECO:0000313" key="3">
    <source>
        <dbReference type="Proteomes" id="UP000308488"/>
    </source>
</evidence>
<dbReference type="OrthoDB" id="7848519at2"/>
<proteinExistence type="predicted"/>
<dbReference type="Proteomes" id="UP000308488">
    <property type="component" value="Unassembled WGS sequence"/>
</dbReference>
<evidence type="ECO:0000313" key="2">
    <source>
        <dbReference type="EMBL" id="TKV67904.1"/>
    </source>
</evidence>
<gene>
    <name evidence="2" type="ORF">FDP08_07225</name>
</gene>
<feature type="transmembrane region" description="Helical" evidence="1">
    <location>
        <begin position="32"/>
        <end position="49"/>
    </location>
</feature>
<feature type="transmembrane region" description="Helical" evidence="1">
    <location>
        <begin position="145"/>
        <end position="167"/>
    </location>
</feature>
<accession>A0A4U6R2F4</accession>
<keyword evidence="3" id="KW-1185">Reference proteome</keyword>
<feature type="transmembrane region" description="Helical" evidence="1">
    <location>
        <begin position="232"/>
        <end position="252"/>
    </location>
</feature>
<evidence type="ECO:0000256" key="1">
    <source>
        <dbReference type="SAM" id="Phobius"/>
    </source>
</evidence>
<keyword evidence="1" id="KW-0472">Membrane</keyword>
<reference evidence="2 3" key="1">
    <citation type="submission" date="2019-05" db="EMBL/GenBank/DDBJ databases">
        <title>Marinobacter panjinensis sp. nov., a moderately halophilic bacterium isolated from sea tidal flat environment.</title>
        <authorList>
            <person name="Yang W."/>
            <person name="An M."/>
            <person name="He W."/>
            <person name="Luo X."/>
            <person name="Zhu L."/>
            <person name="Chen G."/>
            <person name="Zhang Y."/>
            <person name="Wang Y."/>
        </authorList>
    </citation>
    <scope>NUCLEOTIDE SEQUENCE [LARGE SCALE GENOMIC DNA]</scope>
    <source>
        <strain evidence="2 3">PJ-16</strain>
    </source>
</reference>
<protein>
    <submittedName>
        <fullName evidence="2">Uncharacterized protein</fullName>
    </submittedName>
</protein>
<feature type="transmembrane region" description="Helical" evidence="1">
    <location>
        <begin position="173"/>
        <end position="192"/>
    </location>
</feature>
<feature type="transmembrane region" description="Helical" evidence="1">
    <location>
        <begin position="204"/>
        <end position="226"/>
    </location>
</feature>
<sequence>MLTVLLTKLIATALVVIGVSVAVGNLGPRLGGIIAGTPIILGPGYFFLLQEWTPEFIQHAALATLHALIATLLFSISFVLTAERLGALPSLGLATLVWIPGAYLFSFIPGGVLVAVVIYGVVLLSAEIIKRVLALKQPKVVAVSGWFDVVLRGLLAGVLVAVATTLAARSGPMLSGILVGFPVGLFTIGWTLHDRYGADVAKATVAAAQQGMLSLVAFAVVIAVLVGHVPPMVTFVLALLASITVSATLFMVSQWRVRRAYGHLLGSQPTIKGPQTHE</sequence>
<comment type="caution">
    <text evidence="2">The sequence shown here is derived from an EMBL/GenBank/DDBJ whole genome shotgun (WGS) entry which is preliminary data.</text>
</comment>
<organism evidence="2 3">
    <name type="scientific">Marinobacter panjinensis</name>
    <dbReference type="NCBI Taxonomy" id="2576384"/>
    <lineage>
        <taxon>Bacteria</taxon>
        <taxon>Pseudomonadati</taxon>
        <taxon>Pseudomonadota</taxon>
        <taxon>Gammaproteobacteria</taxon>
        <taxon>Pseudomonadales</taxon>
        <taxon>Marinobacteraceae</taxon>
        <taxon>Marinobacter</taxon>
    </lineage>
</organism>